<keyword evidence="1" id="KW-0812">Transmembrane</keyword>
<keyword evidence="1" id="KW-1133">Transmembrane helix</keyword>
<dbReference type="AlphaFoldDB" id="A0A1M6EH91"/>
<accession>A0A1M6EH91</accession>
<keyword evidence="3" id="KW-1185">Reference proteome</keyword>
<dbReference type="STRING" id="570521.SAMN04488508_103400"/>
<organism evidence="2 3">
    <name type="scientific">Aquimarina spongiae</name>
    <dbReference type="NCBI Taxonomy" id="570521"/>
    <lineage>
        <taxon>Bacteria</taxon>
        <taxon>Pseudomonadati</taxon>
        <taxon>Bacteroidota</taxon>
        <taxon>Flavobacteriia</taxon>
        <taxon>Flavobacteriales</taxon>
        <taxon>Flavobacteriaceae</taxon>
        <taxon>Aquimarina</taxon>
    </lineage>
</organism>
<reference evidence="3" key="1">
    <citation type="submission" date="2016-11" db="EMBL/GenBank/DDBJ databases">
        <authorList>
            <person name="Varghese N."/>
            <person name="Submissions S."/>
        </authorList>
    </citation>
    <scope>NUCLEOTIDE SEQUENCE [LARGE SCALE GENOMIC DNA]</scope>
    <source>
        <strain evidence="3">DSM 22623</strain>
    </source>
</reference>
<dbReference type="OrthoDB" id="1362378at2"/>
<feature type="transmembrane region" description="Helical" evidence="1">
    <location>
        <begin position="81"/>
        <end position="97"/>
    </location>
</feature>
<feature type="transmembrane region" description="Helical" evidence="1">
    <location>
        <begin position="51"/>
        <end position="69"/>
    </location>
</feature>
<evidence type="ECO:0000313" key="3">
    <source>
        <dbReference type="Proteomes" id="UP000184432"/>
    </source>
</evidence>
<protein>
    <submittedName>
        <fullName evidence="2">Uncharacterized protein</fullName>
    </submittedName>
</protein>
<dbReference type="RefSeq" id="WP_073315731.1">
    <property type="nucleotide sequence ID" value="NZ_FQYP01000003.1"/>
</dbReference>
<gene>
    <name evidence="2" type="ORF">SAMN04488508_103400</name>
</gene>
<name>A0A1M6EH91_9FLAO</name>
<dbReference type="EMBL" id="FQYP01000003">
    <property type="protein sequence ID" value="SHI84648.1"/>
    <property type="molecule type" value="Genomic_DNA"/>
</dbReference>
<feature type="transmembrane region" description="Helical" evidence="1">
    <location>
        <begin position="7"/>
        <end position="31"/>
    </location>
</feature>
<dbReference type="Proteomes" id="UP000184432">
    <property type="component" value="Unassembled WGS sequence"/>
</dbReference>
<sequence length="98" mass="10653">MIKKEIGIGFLIGLIANSIGFAFCVFIFSILSPQNFNFTETIKASLENDSFGSLIVLGAIPNLVAFFLFIKKNNMYRARGVLLATLIAAICIAISKFG</sequence>
<proteinExistence type="predicted"/>
<evidence type="ECO:0000256" key="1">
    <source>
        <dbReference type="SAM" id="Phobius"/>
    </source>
</evidence>
<evidence type="ECO:0000313" key="2">
    <source>
        <dbReference type="EMBL" id="SHI84648.1"/>
    </source>
</evidence>
<keyword evidence="1" id="KW-0472">Membrane</keyword>